<evidence type="ECO:0000256" key="1">
    <source>
        <dbReference type="ARBA" id="ARBA00023125"/>
    </source>
</evidence>
<feature type="region of interest" description="Disordered" evidence="4">
    <location>
        <begin position="205"/>
        <end position="360"/>
    </location>
</feature>
<dbReference type="SMART" id="SM00398">
    <property type="entry name" value="HMG"/>
    <property type="match status" value="1"/>
</dbReference>
<dbReference type="SMART" id="SM00454">
    <property type="entry name" value="SAM"/>
    <property type="match status" value="1"/>
</dbReference>
<dbReference type="PANTHER" id="PTHR46040:SF3">
    <property type="entry name" value="HIGH MOBILITY GROUP PROTEIN 2"/>
    <property type="match status" value="1"/>
</dbReference>
<dbReference type="PANTHER" id="PTHR46040">
    <property type="entry name" value="HIGH MOBILITY GROUP PROTEIN 2"/>
    <property type="match status" value="1"/>
</dbReference>
<dbReference type="Pfam" id="PF00536">
    <property type="entry name" value="SAM_1"/>
    <property type="match status" value="1"/>
</dbReference>
<dbReference type="Gene3D" id="1.10.30.10">
    <property type="entry name" value="High mobility group box domain"/>
    <property type="match status" value="1"/>
</dbReference>
<dbReference type="InterPro" id="IPR051965">
    <property type="entry name" value="ChromReg_NeuronalGeneExpr"/>
</dbReference>
<dbReference type="GO" id="GO:0003677">
    <property type="term" value="F:DNA binding"/>
    <property type="evidence" value="ECO:0007669"/>
    <property type="project" value="UniProtKB-UniRule"/>
</dbReference>
<feature type="domain" description="SAM" evidence="5">
    <location>
        <begin position="1"/>
        <end position="62"/>
    </location>
</feature>
<name>A0A9P4J9Y2_9PEZI</name>
<dbReference type="SUPFAM" id="SSF47769">
    <property type="entry name" value="SAM/Pointed domain"/>
    <property type="match status" value="1"/>
</dbReference>
<protein>
    <recommendedName>
        <fullName evidence="9">HMG box domain-containing protein</fullName>
    </recommendedName>
</protein>
<evidence type="ECO:0000313" key="7">
    <source>
        <dbReference type="EMBL" id="KAF2156785.1"/>
    </source>
</evidence>
<dbReference type="Pfam" id="PF00505">
    <property type="entry name" value="HMG_box"/>
    <property type="match status" value="1"/>
</dbReference>
<gene>
    <name evidence="7" type="ORF">K461DRAFT_289163</name>
</gene>
<dbReference type="PROSITE" id="PS50105">
    <property type="entry name" value="SAM_DOMAIN"/>
    <property type="match status" value="1"/>
</dbReference>
<reference evidence="7" key="1">
    <citation type="journal article" date="2020" name="Stud. Mycol.">
        <title>101 Dothideomycetes genomes: a test case for predicting lifestyles and emergence of pathogens.</title>
        <authorList>
            <person name="Haridas S."/>
            <person name="Albert R."/>
            <person name="Binder M."/>
            <person name="Bloem J."/>
            <person name="Labutti K."/>
            <person name="Salamov A."/>
            <person name="Andreopoulos B."/>
            <person name="Baker S."/>
            <person name="Barry K."/>
            <person name="Bills G."/>
            <person name="Bluhm B."/>
            <person name="Cannon C."/>
            <person name="Castanera R."/>
            <person name="Culley D."/>
            <person name="Daum C."/>
            <person name="Ezra D."/>
            <person name="Gonzalez J."/>
            <person name="Henrissat B."/>
            <person name="Kuo A."/>
            <person name="Liang C."/>
            <person name="Lipzen A."/>
            <person name="Lutzoni F."/>
            <person name="Magnuson J."/>
            <person name="Mondo S."/>
            <person name="Nolan M."/>
            <person name="Ohm R."/>
            <person name="Pangilinan J."/>
            <person name="Park H.-J."/>
            <person name="Ramirez L."/>
            <person name="Alfaro M."/>
            <person name="Sun H."/>
            <person name="Tritt A."/>
            <person name="Yoshinaga Y."/>
            <person name="Zwiers L.-H."/>
            <person name="Turgeon B."/>
            <person name="Goodwin S."/>
            <person name="Spatafora J."/>
            <person name="Crous P."/>
            <person name="Grigoriev I."/>
        </authorList>
    </citation>
    <scope>NUCLEOTIDE SEQUENCE</scope>
    <source>
        <strain evidence="7">CBS 260.36</strain>
    </source>
</reference>
<accession>A0A9P4J9Y2</accession>
<evidence type="ECO:0000259" key="6">
    <source>
        <dbReference type="PROSITE" id="PS50118"/>
    </source>
</evidence>
<dbReference type="GO" id="GO:0010468">
    <property type="term" value="P:regulation of gene expression"/>
    <property type="evidence" value="ECO:0007669"/>
    <property type="project" value="TreeGrafter"/>
</dbReference>
<evidence type="ECO:0000256" key="3">
    <source>
        <dbReference type="PROSITE-ProRule" id="PRU00267"/>
    </source>
</evidence>
<feature type="compositionally biased region" description="Polar residues" evidence="4">
    <location>
        <begin position="251"/>
        <end position="262"/>
    </location>
</feature>
<feature type="compositionally biased region" description="Polar residues" evidence="4">
    <location>
        <begin position="373"/>
        <end position="385"/>
    </location>
</feature>
<dbReference type="InterPro" id="IPR036910">
    <property type="entry name" value="HMG_box_dom_sf"/>
</dbReference>
<feature type="region of interest" description="Disordered" evidence="4">
    <location>
        <begin position="373"/>
        <end position="426"/>
    </location>
</feature>
<dbReference type="Proteomes" id="UP000799439">
    <property type="component" value="Unassembled WGS sequence"/>
</dbReference>
<evidence type="ECO:0000259" key="5">
    <source>
        <dbReference type="PROSITE" id="PS50105"/>
    </source>
</evidence>
<dbReference type="SUPFAM" id="SSF47095">
    <property type="entry name" value="HMG-box"/>
    <property type="match status" value="1"/>
</dbReference>
<evidence type="ECO:0000256" key="2">
    <source>
        <dbReference type="ARBA" id="ARBA00023242"/>
    </source>
</evidence>
<feature type="domain" description="HMG box" evidence="6">
    <location>
        <begin position="123"/>
        <end position="189"/>
    </location>
</feature>
<dbReference type="InterPro" id="IPR009071">
    <property type="entry name" value="HMG_box_dom"/>
</dbReference>
<sequence length="460" mass="50887">MTDLEQRLNSLGLEQYAFAFRHEGFETWEHVLDITEQDLETLGVRLGHRRRLQRAIQAERNHSGQRPLLDPESEHNDRVGQHPSIRSTQLVEIGSVQGGPSDEAPPPAKRKYRRHPKPDPNAPERPPSAYVLFSNRFREQIKGRGLTFSAIAKIVGEKWQDSDVRERSYCERLAQELKEDYHTKLARYKQTQDYSNYQIYLADFKERHGDRKGNDSKKSRRSPPTPRLATNSSSQETFDHNDGSSGGEVSPRSSVTTVYTHSSNEDESNGFKMASQPDASPAFPTWNSDENPGDCRMSIPWASNPSNGVQPAYVKSTRPWESPSPGSRNQSVSVTNGAMDDHTSQTQSRQGPVGMPSLFGNGYDPYWKSSSEIANRTSTNGNSGAASPADSRNRILPVPEGLHNPPDNGKGNAPATSFRGLPLPSMHHMQSLAGSYSSNALPSIVPAQDVSPASLSGKNI</sequence>
<evidence type="ECO:0000256" key="4">
    <source>
        <dbReference type="SAM" id="MobiDB-lite"/>
    </source>
</evidence>
<organism evidence="7 8">
    <name type="scientific">Myriangium duriaei CBS 260.36</name>
    <dbReference type="NCBI Taxonomy" id="1168546"/>
    <lineage>
        <taxon>Eukaryota</taxon>
        <taxon>Fungi</taxon>
        <taxon>Dikarya</taxon>
        <taxon>Ascomycota</taxon>
        <taxon>Pezizomycotina</taxon>
        <taxon>Dothideomycetes</taxon>
        <taxon>Dothideomycetidae</taxon>
        <taxon>Myriangiales</taxon>
        <taxon>Myriangiaceae</taxon>
        <taxon>Myriangium</taxon>
    </lineage>
</organism>
<dbReference type="OrthoDB" id="1919336at2759"/>
<feature type="compositionally biased region" description="Polar residues" evidence="4">
    <location>
        <begin position="324"/>
        <end position="336"/>
    </location>
</feature>
<dbReference type="EMBL" id="ML996081">
    <property type="protein sequence ID" value="KAF2156785.1"/>
    <property type="molecule type" value="Genomic_DNA"/>
</dbReference>
<evidence type="ECO:0000313" key="8">
    <source>
        <dbReference type="Proteomes" id="UP000799439"/>
    </source>
</evidence>
<dbReference type="Gene3D" id="1.10.150.50">
    <property type="entry name" value="Transcription Factor, Ets-1"/>
    <property type="match status" value="1"/>
</dbReference>
<dbReference type="InterPro" id="IPR001660">
    <property type="entry name" value="SAM"/>
</dbReference>
<dbReference type="InterPro" id="IPR013761">
    <property type="entry name" value="SAM/pointed_sf"/>
</dbReference>
<feature type="DNA-binding region" description="HMG box" evidence="3">
    <location>
        <begin position="123"/>
        <end position="189"/>
    </location>
</feature>
<dbReference type="AlphaFoldDB" id="A0A9P4J9Y2"/>
<proteinExistence type="predicted"/>
<feature type="region of interest" description="Disordered" evidence="4">
    <location>
        <begin position="58"/>
        <end position="128"/>
    </location>
</feature>
<dbReference type="GO" id="GO:0005634">
    <property type="term" value="C:nucleus"/>
    <property type="evidence" value="ECO:0007669"/>
    <property type="project" value="UniProtKB-UniRule"/>
</dbReference>
<feature type="compositionally biased region" description="Basic and acidic residues" evidence="4">
    <location>
        <begin position="205"/>
        <end position="217"/>
    </location>
</feature>
<evidence type="ECO:0008006" key="9">
    <source>
        <dbReference type="Google" id="ProtNLM"/>
    </source>
</evidence>
<keyword evidence="1 3" id="KW-0238">DNA-binding</keyword>
<comment type="caution">
    <text evidence="7">The sequence shown here is derived from an EMBL/GenBank/DDBJ whole genome shotgun (WGS) entry which is preliminary data.</text>
</comment>
<dbReference type="PROSITE" id="PS50118">
    <property type="entry name" value="HMG_BOX_2"/>
    <property type="match status" value="1"/>
</dbReference>
<dbReference type="CDD" id="cd09487">
    <property type="entry name" value="SAM_superfamily"/>
    <property type="match status" value="1"/>
</dbReference>
<keyword evidence="8" id="KW-1185">Reference proteome</keyword>
<keyword evidence="2 3" id="KW-0539">Nucleus</keyword>